<dbReference type="EMBL" id="JACVEL010000018">
    <property type="protein sequence ID" value="MBC9813881.1"/>
    <property type="molecule type" value="Genomic_DNA"/>
</dbReference>
<dbReference type="InterPro" id="IPR011765">
    <property type="entry name" value="Pept_M16_N"/>
</dbReference>
<dbReference type="InterPro" id="IPR050361">
    <property type="entry name" value="MPP/UQCRC_Complex"/>
</dbReference>
<dbReference type="GO" id="GO:0046872">
    <property type="term" value="F:metal ion binding"/>
    <property type="evidence" value="ECO:0007669"/>
    <property type="project" value="InterPro"/>
</dbReference>
<gene>
    <name evidence="3" type="ORF">H9Y05_15500</name>
</gene>
<dbReference type="InterPro" id="IPR011249">
    <property type="entry name" value="Metalloenz_LuxS/M16"/>
</dbReference>
<feature type="domain" description="Peptidase M16 C-terminal" evidence="2">
    <location>
        <begin position="181"/>
        <end position="352"/>
    </location>
</feature>
<sequence>MIDRKNAPSIQGIASINFEKPLVFDITKGNHLFCMTNVQNETAKFELYFDAGSIYGGTETASVVNALLLSGTKDKTSIQINTEIDELGGFLEQGVSMENAVFTVYALRENILPIARIVRDAIENCVFDTRELEQSINSRKQKLRVNMEKVSVLAQRSFRQRFFNSSEKYSRVTNPEDLDFITQEELMQFHQQHYLKGLKKMVLVGNFSQSEIDSFMDVFGAWASEETPTFETGFENIKGYAHLEKKDALQTAIRIGRHLFNKTHEDYSDFLVLNTIIGDYFGSRLMRNIREDKGYTYGIGSMVSEMEHSGYFMIGTEVGKEVKDQALAEIKYELDKLKTKLVPQDELDLVKNYMLGQLLKSADGPYSMMDLFLSVEQHGLNMDFYNQVIHSINAVTPERIKELANKYLNWDDFTIVTAG</sequence>
<dbReference type="RefSeq" id="WP_216714795.1">
    <property type="nucleotide sequence ID" value="NZ_JACVEL010000018.1"/>
</dbReference>
<dbReference type="SUPFAM" id="SSF63411">
    <property type="entry name" value="LuxS/MPP-like metallohydrolase"/>
    <property type="match status" value="2"/>
</dbReference>
<dbReference type="Proteomes" id="UP000652681">
    <property type="component" value="Unassembled WGS sequence"/>
</dbReference>
<evidence type="ECO:0000313" key="4">
    <source>
        <dbReference type="Proteomes" id="UP000652681"/>
    </source>
</evidence>
<protein>
    <submittedName>
        <fullName evidence="3">Insulinase family protein</fullName>
    </submittedName>
</protein>
<name>A0A8J6PLB8_9FLAO</name>
<dbReference type="Pfam" id="PF05193">
    <property type="entry name" value="Peptidase_M16_C"/>
    <property type="match status" value="1"/>
</dbReference>
<dbReference type="InterPro" id="IPR007863">
    <property type="entry name" value="Peptidase_M16_C"/>
</dbReference>
<feature type="domain" description="Peptidase M16 N-terminal" evidence="1">
    <location>
        <begin position="39"/>
        <end position="155"/>
    </location>
</feature>
<dbReference type="Gene3D" id="3.30.830.10">
    <property type="entry name" value="Metalloenzyme, LuxS/M16 peptidase-like"/>
    <property type="match status" value="2"/>
</dbReference>
<keyword evidence="4" id="KW-1185">Reference proteome</keyword>
<evidence type="ECO:0000313" key="3">
    <source>
        <dbReference type="EMBL" id="MBC9813881.1"/>
    </source>
</evidence>
<dbReference type="AlphaFoldDB" id="A0A8J6PLB8"/>
<dbReference type="PANTHER" id="PTHR11851">
    <property type="entry name" value="METALLOPROTEASE"/>
    <property type="match status" value="1"/>
</dbReference>
<dbReference type="Pfam" id="PF00675">
    <property type="entry name" value="Peptidase_M16"/>
    <property type="match status" value="1"/>
</dbReference>
<comment type="caution">
    <text evidence="3">The sequence shown here is derived from an EMBL/GenBank/DDBJ whole genome shotgun (WGS) entry which is preliminary data.</text>
</comment>
<proteinExistence type="predicted"/>
<organism evidence="3 4">
    <name type="scientific">Taishania pollutisoli</name>
    <dbReference type="NCBI Taxonomy" id="2766479"/>
    <lineage>
        <taxon>Bacteria</taxon>
        <taxon>Pseudomonadati</taxon>
        <taxon>Bacteroidota</taxon>
        <taxon>Flavobacteriia</taxon>
        <taxon>Flavobacteriales</taxon>
        <taxon>Crocinitomicaceae</taxon>
        <taxon>Taishania</taxon>
    </lineage>
</organism>
<evidence type="ECO:0000259" key="1">
    <source>
        <dbReference type="Pfam" id="PF00675"/>
    </source>
</evidence>
<dbReference type="PANTHER" id="PTHR11851:SF224">
    <property type="entry name" value="PROCESSING PROTEASE"/>
    <property type="match status" value="1"/>
</dbReference>
<evidence type="ECO:0000259" key="2">
    <source>
        <dbReference type="Pfam" id="PF05193"/>
    </source>
</evidence>
<accession>A0A8J6PLB8</accession>
<reference evidence="3" key="1">
    <citation type="submission" date="2020-09" db="EMBL/GenBank/DDBJ databases">
        <title>Taishania pollutisoli gen. nov., sp. nov., Isolated from Tetrabromobisphenol A-Contaminated Soil.</title>
        <authorList>
            <person name="Chen Q."/>
        </authorList>
    </citation>
    <scope>NUCLEOTIDE SEQUENCE</scope>
    <source>
        <strain evidence="3">CZZ-1</strain>
    </source>
</reference>